<dbReference type="HOGENOM" id="CLU_009579_15_0_1"/>
<keyword evidence="5 10" id="KW-0297">G-protein coupled receptor</keyword>
<dbReference type="PRINTS" id="PR00896">
    <property type="entry name" value="VASOPRESSINR"/>
</dbReference>
<evidence type="ECO:0000256" key="9">
    <source>
        <dbReference type="ARBA" id="ARBA00023224"/>
    </source>
</evidence>
<dbReference type="PROSITE" id="PS50262">
    <property type="entry name" value="G_PROTEIN_RECEP_F1_2"/>
    <property type="match status" value="1"/>
</dbReference>
<evidence type="ECO:0000256" key="4">
    <source>
        <dbReference type="ARBA" id="ARBA00022989"/>
    </source>
</evidence>
<reference evidence="12 13" key="1">
    <citation type="journal article" date="2013" name="Nature">
        <title>Insights into bilaterian evolution from three spiralian genomes.</title>
        <authorList>
            <person name="Simakov O."/>
            <person name="Marletaz F."/>
            <person name="Cho S.J."/>
            <person name="Edsinger-Gonzales E."/>
            <person name="Havlak P."/>
            <person name="Hellsten U."/>
            <person name="Kuo D.H."/>
            <person name="Larsson T."/>
            <person name="Lv J."/>
            <person name="Arendt D."/>
            <person name="Savage R."/>
            <person name="Osoegawa K."/>
            <person name="de Jong P."/>
            <person name="Grimwood J."/>
            <person name="Chapman J.A."/>
            <person name="Shapiro H."/>
            <person name="Aerts A."/>
            <person name="Otillar R.P."/>
            <person name="Terry A.Y."/>
            <person name="Boore J.L."/>
            <person name="Grigoriev I.V."/>
            <person name="Lindberg D.R."/>
            <person name="Seaver E.C."/>
            <person name="Weisblat D.A."/>
            <person name="Putnam N.H."/>
            <person name="Rokhsar D.S."/>
        </authorList>
    </citation>
    <scope>NUCLEOTIDE SEQUENCE [LARGE SCALE GENOMIC DNA]</scope>
</reference>
<dbReference type="GO" id="GO:0008188">
    <property type="term" value="F:neuropeptide receptor activity"/>
    <property type="evidence" value="ECO:0007669"/>
    <property type="project" value="InterPro"/>
</dbReference>
<sequence length="298" mass="33106">MLFAMIVIGNCLVIISISLSKKRRSRMNFFILNLACADLSAGLINVLTDIIWKSTVDWHGGNVGCKLVRYGQGVVTYGATYALVALSIDRFDAIARPLKFSGSELRSKILVGLAWGCALTFSVPMLIINEGRIVDGRPQCWIEFGQDWIWKPYITTIAVVLFIIPAVIIAVCYIIIVVIIWRKTSVGKGKKLKASAACSSRGVIPKAKIKTIKMTLVIVLVFIICWSPYFVFDLLHVYNHFPTTQQTVAISTFIQSLTPLNSAANPIIYFLFNSKTCFSFLRSKQQGSPVTNIRLTSI</sequence>
<comment type="similarity">
    <text evidence="10">Belongs to the G-protein coupled receptor 1 family. Vasopressin/oxytocin receptor subfamily.</text>
</comment>
<dbReference type="GO" id="GO:0005000">
    <property type="term" value="F:vasopressin receptor activity"/>
    <property type="evidence" value="ECO:0007669"/>
    <property type="project" value="InterPro"/>
</dbReference>
<feature type="transmembrane region" description="Helical" evidence="10">
    <location>
        <begin position="214"/>
        <end position="232"/>
    </location>
</feature>
<feature type="transmembrane region" description="Helical" evidence="10">
    <location>
        <begin position="109"/>
        <end position="128"/>
    </location>
</feature>
<dbReference type="InterPro" id="IPR027294">
    <property type="entry name" value="NPS_rcpt"/>
</dbReference>
<keyword evidence="13" id="KW-1185">Reference proteome</keyword>
<dbReference type="CTD" id="20247363"/>
<evidence type="ECO:0000256" key="7">
    <source>
        <dbReference type="ARBA" id="ARBA00023170"/>
    </source>
</evidence>
<protein>
    <recommendedName>
        <fullName evidence="11">G-protein coupled receptors family 1 profile domain-containing protein</fullName>
    </recommendedName>
</protein>
<dbReference type="AlphaFoldDB" id="V4AJC4"/>
<dbReference type="InterPro" id="IPR001817">
    <property type="entry name" value="Vasoprsn_rcpt"/>
</dbReference>
<keyword evidence="4 10" id="KW-1133">Transmembrane helix</keyword>
<evidence type="ECO:0000259" key="11">
    <source>
        <dbReference type="PROSITE" id="PS50262"/>
    </source>
</evidence>
<name>V4AJC4_LOTGI</name>
<dbReference type="GeneID" id="20247363"/>
<dbReference type="Gene3D" id="1.20.1070.10">
    <property type="entry name" value="Rhodopsin 7-helix transmembrane proteins"/>
    <property type="match status" value="1"/>
</dbReference>
<dbReference type="RefSeq" id="XP_009052107.1">
    <property type="nucleotide sequence ID" value="XM_009053859.1"/>
</dbReference>
<feature type="transmembrane region" description="Helical" evidence="10">
    <location>
        <begin position="29"/>
        <end position="47"/>
    </location>
</feature>
<evidence type="ECO:0000313" key="13">
    <source>
        <dbReference type="Proteomes" id="UP000030746"/>
    </source>
</evidence>
<keyword evidence="9 10" id="KW-0807">Transducer</keyword>
<evidence type="ECO:0000256" key="8">
    <source>
        <dbReference type="ARBA" id="ARBA00023180"/>
    </source>
</evidence>
<accession>V4AJC4</accession>
<dbReference type="PANTHER" id="PTHR24244">
    <property type="entry name" value="NEUROPEPTIDE S RECEPTOR"/>
    <property type="match status" value="1"/>
</dbReference>
<feature type="transmembrane region" description="Helical" evidence="10">
    <location>
        <begin position="153"/>
        <end position="181"/>
    </location>
</feature>
<keyword evidence="2" id="KW-1003">Cell membrane</keyword>
<dbReference type="EMBL" id="KB201313">
    <property type="protein sequence ID" value="ESO97197.1"/>
    <property type="molecule type" value="Genomic_DNA"/>
</dbReference>
<feature type="transmembrane region" description="Helical" evidence="10">
    <location>
        <begin position="252"/>
        <end position="272"/>
    </location>
</feature>
<evidence type="ECO:0000313" key="12">
    <source>
        <dbReference type="EMBL" id="ESO97197.1"/>
    </source>
</evidence>
<gene>
    <name evidence="12" type="ORF">LOTGIDRAFT_226790</name>
</gene>
<dbReference type="GO" id="GO:0005886">
    <property type="term" value="C:plasma membrane"/>
    <property type="evidence" value="ECO:0007669"/>
    <property type="project" value="UniProtKB-SubCell"/>
</dbReference>
<dbReference type="OrthoDB" id="5987909at2759"/>
<comment type="subcellular location">
    <subcellularLocation>
        <location evidence="1 10">Cell membrane</location>
        <topology evidence="1 10">Multi-pass membrane protein</topology>
    </subcellularLocation>
</comment>
<evidence type="ECO:0000256" key="2">
    <source>
        <dbReference type="ARBA" id="ARBA00022475"/>
    </source>
</evidence>
<organism evidence="12 13">
    <name type="scientific">Lottia gigantea</name>
    <name type="common">Giant owl limpet</name>
    <dbReference type="NCBI Taxonomy" id="225164"/>
    <lineage>
        <taxon>Eukaryota</taxon>
        <taxon>Metazoa</taxon>
        <taxon>Spiralia</taxon>
        <taxon>Lophotrochozoa</taxon>
        <taxon>Mollusca</taxon>
        <taxon>Gastropoda</taxon>
        <taxon>Patellogastropoda</taxon>
        <taxon>Lottioidea</taxon>
        <taxon>Lottiidae</taxon>
        <taxon>Lottia</taxon>
    </lineage>
</organism>
<evidence type="ECO:0000256" key="1">
    <source>
        <dbReference type="ARBA" id="ARBA00004651"/>
    </source>
</evidence>
<comment type="caution">
    <text evidence="10">Lacks conserved residue(s) required for the propagation of feature annotation.</text>
</comment>
<keyword evidence="6 10" id="KW-0472">Membrane</keyword>
<dbReference type="SUPFAM" id="SSF81321">
    <property type="entry name" value="Family A G protein-coupled receptor-like"/>
    <property type="match status" value="1"/>
</dbReference>
<dbReference type="InterPro" id="IPR017452">
    <property type="entry name" value="GPCR_Rhodpsn_7TM"/>
</dbReference>
<evidence type="ECO:0000256" key="10">
    <source>
        <dbReference type="RuleBase" id="RU046427"/>
    </source>
</evidence>
<keyword evidence="8 10" id="KW-0325">Glycoprotein</keyword>
<feature type="domain" description="G-protein coupled receptors family 1 profile" evidence="11">
    <location>
        <begin position="9"/>
        <end position="269"/>
    </location>
</feature>
<evidence type="ECO:0000256" key="5">
    <source>
        <dbReference type="ARBA" id="ARBA00023040"/>
    </source>
</evidence>
<dbReference type="PRINTS" id="PR00237">
    <property type="entry name" value="GPCRRHODOPSN"/>
</dbReference>
<keyword evidence="3 10" id="KW-0812">Transmembrane</keyword>
<proteinExistence type="inferred from homology"/>
<keyword evidence="7 10" id="KW-0675">Receptor</keyword>
<evidence type="ECO:0000256" key="6">
    <source>
        <dbReference type="ARBA" id="ARBA00023136"/>
    </source>
</evidence>
<dbReference type="InterPro" id="IPR000276">
    <property type="entry name" value="GPCR_Rhodpsn"/>
</dbReference>
<dbReference type="STRING" id="225164.V4AJC4"/>
<dbReference type="KEGG" id="lgi:LOTGIDRAFT_226790"/>
<dbReference type="Proteomes" id="UP000030746">
    <property type="component" value="Unassembled WGS sequence"/>
</dbReference>
<dbReference type="PROSITE" id="PS00237">
    <property type="entry name" value="G_PROTEIN_RECEP_F1_1"/>
    <property type="match status" value="1"/>
</dbReference>
<dbReference type="Pfam" id="PF00001">
    <property type="entry name" value="7tm_1"/>
    <property type="match status" value="1"/>
</dbReference>
<evidence type="ECO:0000256" key="3">
    <source>
        <dbReference type="ARBA" id="ARBA00022692"/>
    </source>
</evidence>
<dbReference type="SMR" id="V4AJC4"/>
<dbReference type="PANTHER" id="PTHR24244:SF1">
    <property type="entry name" value="G-PROTEIN COUPLED RECEPTORS FAMILY 1 PROFILE DOMAIN-CONTAINING PROTEIN"/>
    <property type="match status" value="1"/>
</dbReference>
<feature type="transmembrane region" description="Helical" evidence="10">
    <location>
        <begin position="67"/>
        <end position="88"/>
    </location>
</feature>
<dbReference type="OMA" id="NRLCPPF"/>